<dbReference type="PANTHER" id="PTHR47959:SF1">
    <property type="entry name" value="ATP-DEPENDENT RNA HELICASE DBPA"/>
    <property type="match status" value="1"/>
</dbReference>
<protein>
    <submittedName>
        <fullName evidence="11">DEAD/DEAH box helicase</fullName>
    </submittedName>
</protein>
<dbReference type="CDD" id="cd00268">
    <property type="entry name" value="DEADc"/>
    <property type="match status" value="1"/>
</dbReference>
<dbReference type="GO" id="GO:0003724">
    <property type="term" value="F:RNA helicase activity"/>
    <property type="evidence" value="ECO:0007669"/>
    <property type="project" value="InterPro"/>
</dbReference>
<dbReference type="PROSITE" id="PS51194">
    <property type="entry name" value="HELICASE_CTER"/>
    <property type="match status" value="1"/>
</dbReference>
<accession>A0A023BPX8</accession>
<dbReference type="InterPro" id="IPR001650">
    <property type="entry name" value="Helicase_C-like"/>
</dbReference>
<gene>
    <name evidence="11" type="ORF">ATO12_24600</name>
</gene>
<sequence>MTFRDLNLNTQLLNALDDLGFETPTPIQEKAFAPVMSGKDVVGIAQTGTGKTYAYMLPILRMLKYSVQQNPRILVLVPTRELVVQVVDEIEKLSTYINVRITGVYGGTNINTQKQAVSQGLDIIVATPGRLYDLAVSRALQLKSIQKLVIDEVDVMLDLGFRHQLMNIFDILPRQRQNIMFSATMTDEVDQMISEIFIKPQRISIAKSGTPLENIKQYGYKVPNFYTKVNLLEQLLSDKETYHKTLIFVGFKKIADRLFEQLEKKYADEICIIHSNKTQNYRLRSIEQFREGENRILIATDVMARGLDIENISQVINLDTPEYPENYMHRIGRTGRAEKEGVSFVLTTEKEQEHLEAIESLMEMKIEQLDIPSGVEISDQLTPEEQPKVKEINNPHKRPNDEEVGAAFHEKKEKNKKVNLGGSYQRQIKKKYKKPKTKGDKTFNLKHKKRKKR</sequence>
<dbReference type="InterPro" id="IPR014014">
    <property type="entry name" value="RNA_helicase_DEAD_Q_motif"/>
</dbReference>
<feature type="domain" description="Helicase ATP-binding" evidence="8">
    <location>
        <begin position="32"/>
        <end position="203"/>
    </location>
</feature>
<evidence type="ECO:0000256" key="6">
    <source>
        <dbReference type="PROSITE-ProRule" id="PRU00552"/>
    </source>
</evidence>
<evidence type="ECO:0000256" key="2">
    <source>
        <dbReference type="ARBA" id="ARBA00022801"/>
    </source>
</evidence>
<dbReference type="InterPro" id="IPR011545">
    <property type="entry name" value="DEAD/DEAH_box_helicase_dom"/>
</dbReference>
<keyword evidence="1" id="KW-0547">Nucleotide-binding</keyword>
<comment type="similarity">
    <text evidence="5">Belongs to the DEAD box helicase family.</text>
</comment>
<dbReference type="PROSITE" id="PS51192">
    <property type="entry name" value="HELICASE_ATP_BIND_1"/>
    <property type="match status" value="1"/>
</dbReference>
<dbReference type="EMBL" id="AQRA01000009">
    <property type="protein sequence ID" value="EZH72120.1"/>
    <property type="molecule type" value="Genomic_DNA"/>
</dbReference>
<dbReference type="PROSITE" id="PS51195">
    <property type="entry name" value="Q_MOTIF"/>
    <property type="match status" value="1"/>
</dbReference>
<dbReference type="eggNOG" id="COG0513">
    <property type="taxonomic scope" value="Bacteria"/>
</dbReference>
<dbReference type="Proteomes" id="UP000023541">
    <property type="component" value="Unassembled WGS sequence"/>
</dbReference>
<dbReference type="AlphaFoldDB" id="A0A023BPX8"/>
<dbReference type="GO" id="GO:0003676">
    <property type="term" value="F:nucleic acid binding"/>
    <property type="evidence" value="ECO:0007669"/>
    <property type="project" value="InterPro"/>
</dbReference>
<evidence type="ECO:0000259" key="8">
    <source>
        <dbReference type="PROSITE" id="PS51192"/>
    </source>
</evidence>
<dbReference type="InterPro" id="IPR014001">
    <property type="entry name" value="Helicase_ATP-bd"/>
</dbReference>
<organism evidence="11 12">
    <name type="scientific">Aquimarina atlantica</name>
    <dbReference type="NCBI Taxonomy" id="1317122"/>
    <lineage>
        <taxon>Bacteria</taxon>
        <taxon>Pseudomonadati</taxon>
        <taxon>Bacteroidota</taxon>
        <taxon>Flavobacteriia</taxon>
        <taxon>Flavobacteriales</taxon>
        <taxon>Flavobacteriaceae</taxon>
        <taxon>Aquimarina</taxon>
    </lineage>
</organism>
<keyword evidence="4" id="KW-0067">ATP-binding</keyword>
<evidence type="ECO:0000256" key="1">
    <source>
        <dbReference type="ARBA" id="ARBA00022741"/>
    </source>
</evidence>
<evidence type="ECO:0000313" key="11">
    <source>
        <dbReference type="EMBL" id="EZH72120.1"/>
    </source>
</evidence>
<dbReference type="OrthoDB" id="9785240at2"/>
<dbReference type="InterPro" id="IPR050079">
    <property type="entry name" value="DEAD_box_RNA_helicase"/>
</dbReference>
<proteinExistence type="inferred from homology"/>
<evidence type="ECO:0000259" key="9">
    <source>
        <dbReference type="PROSITE" id="PS51194"/>
    </source>
</evidence>
<dbReference type="Gene3D" id="3.40.50.300">
    <property type="entry name" value="P-loop containing nucleotide triphosphate hydrolases"/>
    <property type="match status" value="2"/>
</dbReference>
<evidence type="ECO:0000313" key="12">
    <source>
        <dbReference type="Proteomes" id="UP000023541"/>
    </source>
</evidence>
<feature type="compositionally biased region" description="Basic residues" evidence="7">
    <location>
        <begin position="444"/>
        <end position="453"/>
    </location>
</feature>
<dbReference type="SMART" id="SM00487">
    <property type="entry name" value="DEXDc"/>
    <property type="match status" value="1"/>
</dbReference>
<dbReference type="SUPFAM" id="SSF52540">
    <property type="entry name" value="P-loop containing nucleoside triphosphate hydrolases"/>
    <property type="match status" value="2"/>
</dbReference>
<dbReference type="InterPro" id="IPR027417">
    <property type="entry name" value="P-loop_NTPase"/>
</dbReference>
<feature type="domain" description="Helicase C-terminal" evidence="9">
    <location>
        <begin position="231"/>
        <end position="377"/>
    </location>
</feature>
<dbReference type="GO" id="GO:0016787">
    <property type="term" value="F:hydrolase activity"/>
    <property type="evidence" value="ECO:0007669"/>
    <property type="project" value="UniProtKB-KW"/>
</dbReference>
<evidence type="ECO:0000256" key="5">
    <source>
        <dbReference type="ARBA" id="ARBA00038437"/>
    </source>
</evidence>
<evidence type="ECO:0000256" key="7">
    <source>
        <dbReference type="SAM" id="MobiDB-lite"/>
    </source>
</evidence>
<reference evidence="11 12" key="1">
    <citation type="submission" date="2014-04" db="EMBL/GenBank/DDBJ databases">
        <title>Aquimarina sp. 22II-S11-z7 Genome Sequencing.</title>
        <authorList>
            <person name="Lai Q."/>
        </authorList>
    </citation>
    <scope>NUCLEOTIDE SEQUENCE [LARGE SCALE GENOMIC DNA]</scope>
    <source>
        <strain evidence="11 12">22II-S11-z7</strain>
    </source>
</reference>
<evidence type="ECO:0000256" key="3">
    <source>
        <dbReference type="ARBA" id="ARBA00022806"/>
    </source>
</evidence>
<feature type="compositionally biased region" description="Basic residues" evidence="7">
    <location>
        <begin position="427"/>
        <end position="436"/>
    </location>
</feature>
<dbReference type="CDD" id="cd18787">
    <property type="entry name" value="SF2_C_DEAD"/>
    <property type="match status" value="1"/>
</dbReference>
<dbReference type="PANTHER" id="PTHR47959">
    <property type="entry name" value="ATP-DEPENDENT RNA HELICASE RHLE-RELATED"/>
    <property type="match status" value="1"/>
</dbReference>
<name>A0A023BPX8_9FLAO</name>
<dbReference type="STRING" id="1317122.ATO12_24600"/>
<dbReference type="GO" id="GO:0005829">
    <property type="term" value="C:cytosol"/>
    <property type="evidence" value="ECO:0007669"/>
    <property type="project" value="TreeGrafter"/>
</dbReference>
<dbReference type="SMART" id="SM00490">
    <property type="entry name" value="HELICc"/>
    <property type="match status" value="1"/>
</dbReference>
<keyword evidence="2" id="KW-0378">Hydrolase</keyword>
<dbReference type="GO" id="GO:0005524">
    <property type="term" value="F:ATP binding"/>
    <property type="evidence" value="ECO:0007669"/>
    <property type="project" value="UniProtKB-KW"/>
</dbReference>
<evidence type="ECO:0000256" key="4">
    <source>
        <dbReference type="ARBA" id="ARBA00022840"/>
    </source>
</evidence>
<dbReference type="InterPro" id="IPR044742">
    <property type="entry name" value="DEAD/DEAH_RhlB"/>
</dbReference>
<comment type="caution">
    <text evidence="11">The sequence shown here is derived from an EMBL/GenBank/DDBJ whole genome shotgun (WGS) entry which is preliminary data.</text>
</comment>
<feature type="domain" description="DEAD-box RNA helicase Q" evidence="10">
    <location>
        <begin position="1"/>
        <end position="29"/>
    </location>
</feature>
<keyword evidence="12" id="KW-1185">Reference proteome</keyword>
<dbReference type="Pfam" id="PF00270">
    <property type="entry name" value="DEAD"/>
    <property type="match status" value="1"/>
</dbReference>
<dbReference type="RefSeq" id="WP_034245591.1">
    <property type="nucleotide sequence ID" value="NZ_AQRA01000009.1"/>
</dbReference>
<feature type="region of interest" description="Disordered" evidence="7">
    <location>
        <begin position="381"/>
        <end position="453"/>
    </location>
</feature>
<feature type="short sequence motif" description="Q motif" evidence="6">
    <location>
        <begin position="1"/>
        <end position="29"/>
    </location>
</feature>
<feature type="compositionally biased region" description="Basic and acidic residues" evidence="7">
    <location>
        <begin position="385"/>
        <end position="401"/>
    </location>
</feature>
<evidence type="ECO:0000259" key="10">
    <source>
        <dbReference type="PROSITE" id="PS51195"/>
    </source>
</evidence>
<dbReference type="Pfam" id="PF00271">
    <property type="entry name" value="Helicase_C"/>
    <property type="match status" value="1"/>
</dbReference>
<keyword evidence="3 11" id="KW-0347">Helicase</keyword>